<feature type="domain" description="Response regulatory" evidence="16">
    <location>
        <begin position="649"/>
        <end position="762"/>
    </location>
</feature>
<dbReference type="PROSITE" id="PS50109">
    <property type="entry name" value="HIS_KIN"/>
    <property type="match status" value="1"/>
</dbReference>
<dbReference type="FunFam" id="3.30.565.10:FF:000010">
    <property type="entry name" value="Sensor histidine kinase RcsC"/>
    <property type="match status" value="1"/>
</dbReference>
<keyword evidence="5" id="KW-0732">Signal</keyword>
<evidence type="ECO:0000256" key="14">
    <source>
        <dbReference type="SAM" id="Phobius"/>
    </source>
</evidence>
<dbReference type="SUPFAM" id="SSF55781">
    <property type="entry name" value="GAF domain-like"/>
    <property type="match status" value="1"/>
</dbReference>
<reference evidence="17 18" key="1">
    <citation type="submission" date="2015-05" db="EMBL/GenBank/DDBJ databases">
        <authorList>
            <person name="Tang B."/>
            <person name="Yu Y."/>
        </authorList>
    </citation>
    <scope>NUCLEOTIDE SEQUENCE [LARGE SCALE GENOMIC DNA]</scope>
    <source>
        <strain evidence="17 18">DSM 7029</strain>
    </source>
</reference>
<dbReference type="CDD" id="cd16922">
    <property type="entry name" value="HATPase_EvgS-ArcB-TorS-like"/>
    <property type="match status" value="1"/>
</dbReference>
<evidence type="ECO:0000256" key="9">
    <source>
        <dbReference type="ARBA" id="ARBA00058004"/>
    </source>
</evidence>
<dbReference type="Gene3D" id="3.40.50.2300">
    <property type="match status" value="3"/>
</dbReference>
<dbReference type="Pfam" id="PF00512">
    <property type="entry name" value="HisKA"/>
    <property type="match status" value="1"/>
</dbReference>
<dbReference type="InterPro" id="IPR011006">
    <property type="entry name" value="CheY-like_superfamily"/>
</dbReference>
<evidence type="ECO:0000256" key="5">
    <source>
        <dbReference type="ARBA" id="ARBA00022729"/>
    </source>
</evidence>
<dbReference type="STRING" id="413882.AAW51_3156"/>
<evidence type="ECO:0000313" key="18">
    <source>
        <dbReference type="Proteomes" id="UP000035352"/>
    </source>
</evidence>
<evidence type="ECO:0000259" key="15">
    <source>
        <dbReference type="PROSITE" id="PS50109"/>
    </source>
</evidence>
<dbReference type="Proteomes" id="UP000035352">
    <property type="component" value="Chromosome"/>
</dbReference>
<dbReference type="SMART" id="SM00448">
    <property type="entry name" value="REC"/>
    <property type="match status" value="3"/>
</dbReference>
<evidence type="ECO:0000256" key="4">
    <source>
        <dbReference type="ARBA" id="ARBA00022679"/>
    </source>
</evidence>
<dbReference type="CDD" id="cd00156">
    <property type="entry name" value="REC"/>
    <property type="match status" value="1"/>
</dbReference>
<dbReference type="SMART" id="SM00387">
    <property type="entry name" value="HATPase_c"/>
    <property type="match status" value="1"/>
</dbReference>
<keyword evidence="18" id="KW-1185">Reference proteome</keyword>
<evidence type="ECO:0000259" key="16">
    <source>
        <dbReference type="PROSITE" id="PS50110"/>
    </source>
</evidence>
<gene>
    <name evidence="17" type="ORF">AAW51_3156</name>
</gene>
<accession>A0A0G3BKE1</accession>
<feature type="transmembrane region" description="Helical" evidence="14">
    <location>
        <begin position="12"/>
        <end position="34"/>
    </location>
</feature>
<proteinExistence type="predicted"/>
<dbReference type="EMBL" id="CP011371">
    <property type="protein sequence ID" value="AKJ29847.1"/>
    <property type="molecule type" value="Genomic_DNA"/>
</dbReference>
<dbReference type="SMART" id="SM00065">
    <property type="entry name" value="GAF"/>
    <property type="match status" value="1"/>
</dbReference>
<evidence type="ECO:0000256" key="12">
    <source>
        <dbReference type="SAM" id="Coils"/>
    </source>
</evidence>
<feature type="compositionally biased region" description="Pro residues" evidence="13">
    <location>
        <begin position="616"/>
        <end position="635"/>
    </location>
</feature>
<evidence type="ECO:0000256" key="8">
    <source>
        <dbReference type="ARBA" id="ARBA00023026"/>
    </source>
</evidence>
<keyword evidence="6 17" id="KW-0418">Kinase</keyword>
<feature type="domain" description="Response regulatory" evidence="16">
    <location>
        <begin position="771"/>
        <end position="887"/>
    </location>
</feature>
<feature type="coiled-coil region" evidence="12">
    <location>
        <begin position="272"/>
        <end position="362"/>
    </location>
</feature>
<dbReference type="InterPro" id="IPR029016">
    <property type="entry name" value="GAF-like_dom_sf"/>
</dbReference>
<dbReference type="InterPro" id="IPR003018">
    <property type="entry name" value="GAF"/>
</dbReference>
<dbReference type="AlphaFoldDB" id="A0A0G3BKE1"/>
<dbReference type="CDD" id="cd00082">
    <property type="entry name" value="HisKA"/>
    <property type="match status" value="1"/>
</dbReference>
<dbReference type="SMART" id="SM00388">
    <property type="entry name" value="HisKA"/>
    <property type="match status" value="1"/>
</dbReference>
<feature type="transmembrane region" description="Helical" evidence="14">
    <location>
        <begin position="54"/>
        <end position="72"/>
    </location>
</feature>
<evidence type="ECO:0000256" key="6">
    <source>
        <dbReference type="ARBA" id="ARBA00022777"/>
    </source>
</evidence>
<protein>
    <recommendedName>
        <fullName evidence="10">Virulence sensor protein BvgS</fullName>
        <ecNumber evidence="2">2.7.13.3</ecNumber>
    </recommendedName>
</protein>
<dbReference type="InterPro" id="IPR036097">
    <property type="entry name" value="HisK_dim/P_sf"/>
</dbReference>
<dbReference type="PANTHER" id="PTHR45339:SF1">
    <property type="entry name" value="HYBRID SIGNAL TRANSDUCTION HISTIDINE KINASE J"/>
    <property type="match status" value="1"/>
</dbReference>
<dbReference type="SUPFAM" id="SSF52172">
    <property type="entry name" value="CheY-like"/>
    <property type="match status" value="3"/>
</dbReference>
<keyword evidence="3 11" id="KW-0597">Phosphoprotein</keyword>
<dbReference type="GO" id="GO:0000155">
    <property type="term" value="F:phosphorelay sensor kinase activity"/>
    <property type="evidence" value="ECO:0007669"/>
    <property type="project" value="InterPro"/>
</dbReference>
<feature type="modified residue" description="4-aspartylphosphate" evidence="11">
    <location>
        <position position="820"/>
    </location>
</feature>
<dbReference type="SUPFAM" id="SSF47384">
    <property type="entry name" value="Homodimeric domain of signal transducing histidine kinase"/>
    <property type="match status" value="1"/>
</dbReference>
<dbReference type="KEGG" id="pbh:AAW51_3156"/>
<keyword evidence="14" id="KW-1133">Transmembrane helix</keyword>
<dbReference type="InterPro" id="IPR036890">
    <property type="entry name" value="HATPase_C_sf"/>
</dbReference>
<organism evidence="17 18">
    <name type="scientific">Caldimonas brevitalea</name>
    <dbReference type="NCBI Taxonomy" id="413882"/>
    <lineage>
        <taxon>Bacteria</taxon>
        <taxon>Pseudomonadati</taxon>
        <taxon>Pseudomonadota</taxon>
        <taxon>Betaproteobacteria</taxon>
        <taxon>Burkholderiales</taxon>
        <taxon>Sphaerotilaceae</taxon>
        <taxon>Caldimonas</taxon>
    </lineage>
</organism>
<evidence type="ECO:0000256" key="13">
    <source>
        <dbReference type="SAM" id="MobiDB-lite"/>
    </source>
</evidence>
<keyword evidence="14" id="KW-0812">Transmembrane</keyword>
<keyword evidence="12" id="KW-0175">Coiled coil</keyword>
<feature type="domain" description="Histidine kinase" evidence="15">
    <location>
        <begin position="372"/>
        <end position="592"/>
    </location>
</feature>
<keyword evidence="4" id="KW-0808">Transferase</keyword>
<feature type="domain" description="Response regulatory" evidence="16">
    <location>
        <begin position="917"/>
        <end position="1034"/>
    </location>
</feature>
<dbReference type="Gene3D" id="1.10.287.130">
    <property type="match status" value="1"/>
</dbReference>
<dbReference type="CDD" id="cd17546">
    <property type="entry name" value="REC_hyHK_CKI1_RcsC-like"/>
    <property type="match status" value="1"/>
</dbReference>
<dbReference type="InterPro" id="IPR003661">
    <property type="entry name" value="HisK_dim/P_dom"/>
</dbReference>
<dbReference type="PROSITE" id="PS50110">
    <property type="entry name" value="RESPONSE_REGULATORY"/>
    <property type="match status" value="3"/>
</dbReference>
<evidence type="ECO:0000256" key="11">
    <source>
        <dbReference type="PROSITE-ProRule" id="PRU00169"/>
    </source>
</evidence>
<feature type="modified residue" description="4-aspartylphosphate" evidence="11">
    <location>
        <position position="698"/>
    </location>
</feature>
<evidence type="ECO:0000256" key="1">
    <source>
        <dbReference type="ARBA" id="ARBA00000085"/>
    </source>
</evidence>
<dbReference type="Gene3D" id="3.30.565.10">
    <property type="entry name" value="Histidine kinase-like ATPase, C-terminal domain"/>
    <property type="match status" value="1"/>
</dbReference>
<sequence length="1036" mass="113314">MQSADTQRRLTYILLAGAVAAIFAIDTFTKLGIAEWLLYLVPLALCLFQPRADVPLLMAAAATIMTGLGIFLSPPGSDVWIALLNRLMGLVAMWTVALLVARTLRDRQADQVELWVNGGEAQLSQALVGEQNRAEVAEAALSTLARYLGASVGVLYRLEGQALLRTATYSCDPAAMPPERLDLGQGLSGQAARDGELQLIDPLPEHYLKVSSALGQGAPRSLLIAPMKADRRVVAVIELGFVSATANGDAIRQLALKIADPIGAALRSALYRERLVELLEETQRQSEELQAQQEELRVSNEELEEQSRALQESQARLEVQQAELEQTNVQLEEQTQRLERQKEDLLVVKRALEMNAQQLETANRHKSEFLANMSHELRTPLNSALILSKLLADNKLGHLDAEEVRYAQSIHAANNDLLTLINDILDLSRIEAGHVEVHAEAVGVDGLVQRLNDTFSPIAQNKGLAFRIETADTAPATLLTDAQRLQQVLKNLLSNALKFTERGEVVLSIGARAPGRVGFAVRDTGIGIAPHQRDVIFEAFRQADGSTSRKYGGTGLGLSISKELAHLLGGEILLDSTPGQGSTFTLDIPVAWQPPVEGQARPGPPPAPVPQRLAPAPAPEPVLPLPGPVPAPRPVPQDDRGRRTRAHRLILVIEDDVRFAQVLYDMAHELDFDCVMAHHGAEGLQLARELQPSGILLDIGLPDQSGLGVLEQLKRDSLTRHIPVHMISLHDRAHTALELGAIGYALKPVGRDDVVGAIRKIEDKLQQQVRQVLVVEDDPGLRDNLKLLLSTGQAHITTVGTVKEALEQLAGQTFDCMVTDLALPDGTGFDLLSQMATGDNYAFPPVIVYTGRELTADEEQRLRRYSRSIIIKGARSPDRLLDEVTLFLHSVESALPPDQQRLLKQARQRDVVLDGRTILLAEDDVRNVFALSSVLEPLGATLRIARNGREALQRLGDGNDVDLVLMDIMMPEMDGLSAIRELRARPELAKLPVIALTAKAMPDDRVRCIEAGADDYIAKPIDVDRLVSLCRVWIRK</sequence>
<feature type="modified residue" description="4-aspartylphosphate" evidence="11">
    <location>
        <position position="967"/>
    </location>
</feature>
<dbReference type="Pfam" id="PF13185">
    <property type="entry name" value="GAF_2"/>
    <property type="match status" value="1"/>
</dbReference>
<dbReference type="InterPro" id="IPR005467">
    <property type="entry name" value="His_kinase_dom"/>
</dbReference>
<feature type="region of interest" description="Disordered" evidence="13">
    <location>
        <begin position="594"/>
        <end position="642"/>
    </location>
</feature>
<dbReference type="InterPro" id="IPR003594">
    <property type="entry name" value="HATPase_dom"/>
</dbReference>
<comment type="function">
    <text evidence="9">Member of the two-component regulatory system BvgS/BvgA. Phosphorylates BvgA via a four-step phosphorelay in response to environmental signals.</text>
</comment>
<name>A0A0G3BKE1_9BURK</name>
<dbReference type="EC" id="2.7.13.3" evidence="2"/>
<dbReference type="Gene3D" id="3.30.450.40">
    <property type="match status" value="1"/>
</dbReference>
<evidence type="ECO:0000256" key="7">
    <source>
        <dbReference type="ARBA" id="ARBA00023012"/>
    </source>
</evidence>
<keyword evidence="14" id="KW-0472">Membrane</keyword>
<dbReference type="InterPro" id="IPR001789">
    <property type="entry name" value="Sig_transdc_resp-reg_receiver"/>
</dbReference>
<dbReference type="Pfam" id="PF02518">
    <property type="entry name" value="HATPase_c"/>
    <property type="match status" value="1"/>
</dbReference>
<dbReference type="PANTHER" id="PTHR45339">
    <property type="entry name" value="HYBRID SIGNAL TRANSDUCTION HISTIDINE KINASE J"/>
    <property type="match status" value="1"/>
</dbReference>
<keyword evidence="7" id="KW-0902">Two-component regulatory system</keyword>
<comment type="catalytic activity">
    <reaction evidence="1">
        <text>ATP + protein L-histidine = ADP + protein N-phospho-L-histidine.</text>
        <dbReference type="EC" id="2.7.13.3"/>
    </reaction>
</comment>
<dbReference type="PRINTS" id="PR00344">
    <property type="entry name" value="BCTRLSENSOR"/>
</dbReference>
<feature type="transmembrane region" description="Helical" evidence="14">
    <location>
        <begin position="79"/>
        <end position="101"/>
    </location>
</feature>
<evidence type="ECO:0000313" key="17">
    <source>
        <dbReference type="EMBL" id="AKJ29847.1"/>
    </source>
</evidence>
<dbReference type="PATRIC" id="fig|413882.6.peg.3291"/>
<dbReference type="OrthoDB" id="9796305at2"/>
<dbReference type="Pfam" id="PF00072">
    <property type="entry name" value="Response_reg"/>
    <property type="match status" value="3"/>
</dbReference>
<evidence type="ECO:0000256" key="3">
    <source>
        <dbReference type="ARBA" id="ARBA00022553"/>
    </source>
</evidence>
<keyword evidence="8" id="KW-0843">Virulence</keyword>
<dbReference type="InterPro" id="IPR004358">
    <property type="entry name" value="Sig_transdc_His_kin-like_C"/>
</dbReference>
<evidence type="ECO:0000256" key="2">
    <source>
        <dbReference type="ARBA" id="ARBA00012438"/>
    </source>
</evidence>
<evidence type="ECO:0000256" key="10">
    <source>
        <dbReference type="ARBA" id="ARBA00070152"/>
    </source>
</evidence>
<dbReference type="SUPFAM" id="SSF55874">
    <property type="entry name" value="ATPase domain of HSP90 chaperone/DNA topoisomerase II/histidine kinase"/>
    <property type="match status" value="1"/>
</dbReference>
<dbReference type="RefSeq" id="WP_047195364.1">
    <property type="nucleotide sequence ID" value="NZ_CP011371.1"/>
</dbReference>